<comment type="caution">
    <text evidence="1">The sequence shown here is derived from an EMBL/GenBank/DDBJ whole genome shotgun (WGS) entry which is preliminary data.</text>
</comment>
<dbReference type="InterPro" id="IPR008407">
    <property type="entry name" value="Brnchd-chn_aa_trnsp_AzlD"/>
</dbReference>
<sequence length="84" mass="9529">MLTGSSIGTFIPRIDLLALLSNMQIPEWGIDWLKHEQVALMAALLHIEQVFSLWDNGLDLAASLSAFLAAVFKRRRLMKLLNFF</sequence>
<evidence type="ECO:0000313" key="1">
    <source>
        <dbReference type="EMBL" id="MBR8644046.1"/>
    </source>
</evidence>
<organism evidence="1 2">
    <name type="scientific">Peribacillus frigoritolerans</name>
    <dbReference type="NCBI Taxonomy" id="450367"/>
    <lineage>
        <taxon>Bacteria</taxon>
        <taxon>Bacillati</taxon>
        <taxon>Bacillota</taxon>
        <taxon>Bacilli</taxon>
        <taxon>Bacillales</taxon>
        <taxon>Bacillaceae</taxon>
        <taxon>Peribacillus</taxon>
    </lineage>
</organism>
<dbReference type="AlphaFoldDB" id="A0A941FP44"/>
<proteinExistence type="predicted"/>
<dbReference type="Proteomes" id="UP000680045">
    <property type="component" value="Unassembled WGS sequence"/>
</dbReference>
<dbReference type="EMBL" id="JAGTPW010000003">
    <property type="protein sequence ID" value="MBR8644046.1"/>
    <property type="molecule type" value="Genomic_DNA"/>
</dbReference>
<protein>
    <submittedName>
        <fullName evidence="1">AzlD domain-containing protein</fullName>
    </submittedName>
</protein>
<dbReference type="Pfam" id="PF05437">
    <property type="entry name" value="AzlD"/>
    <property type="match status" value="1"/>
</dbReference>
<name>A0A941FP44_9BACI</name>
<accession>A0A941FP44</accession>
<reference evidence="1" key="1">
    <citation type="submission" date="2021-04" db="EMBL/GenBank/DDBJ databases">
        <title>Whole genome sequencing of Enterococci isolates from hospitalized patients.</title>
        <authorList>
            <person name="Ogoti B.M."/>
            <person name="Onyambu F.G."/>
        </authorList>
    </citation>
    <scope>NUCLEOTIDE SEQUENCE</scope>
    <source>
        <strain evidence="1">242</strain>
    </source>
</reference>
<gene>
    <name evidence="1" type="ORF">KEH51_03005</name>
</gene>
<evidence type="ECO:0000313" key="2">
    <source>
        <dbReference type="Proteomes" id="UP000680045"/>
    </source>
</evidence>